<reference evidence="2 3" key="1">
    <citation type="submission" date="2020-02" db="EMBL/GenBank/DDBJ databases">
        <authorList>
            <person name="Zheng R.K."/>
            <person name="Sun C.M."/>
        </authorList>
    </citation>
    <scope>NUCLEOTIDE SEQUENCE [LARGE SCALE GENOMIC DNA]</scope>
    <source>
        <strain evidence="3">rifampicinis</strain>
    </source>
</reference>
<name>A0A7S8IF95_9CHLR</name>
<dbReference type="EMBL" id="CP062983">
    <property type="protein sequence ID" value="QPC82708.1"/>
    <property type="molecule type" value="Genomic_DNA"/>
</dbReference>
<feature type="chain" id="PRO_5032915225" evidence="1">
    <location>
        <begin position="26"/>
        <end position="418"/>
    </location>
</feature>
<evidence type="ECO:0000313" key="2">
    <source>
        <dbReference type="EMBL" id="QPC82708.1"/>
    </source>
</evidence>
<dbReference type="Gene3D" id="2.120.10.30">
    <property type="entry name" value="TolB, C-terminal domain"/>
    <property type="match status" value="1"/>
</dbReference>
<dbReference type="KEGG" id="pmet:G4Y79_23990"/>
<dbReference type="RefSeq" id="WP_195170777.1">
    <property type="nucleotide sequence ID" value="NZ_CP062983.1"/>
</dbReference>
<gene>
    <name evidence="2" type="ORF">G4Y79_23990</name>
</gene>
<accession>A0A7S8IF95</accession>
<dbReference type="SUPFAM" id="SSF69304">
    <property type="entry name" value="Tricorn protease N-terminal domain"/>
    <property type="match status" value="1"/>
</dbReference>
<protein>
    <submittedName>
        <fullName evidence="2">Uncharacterized protein</fullName>
    </submittedName>
</protein>
<sequence>MFHKRWFLFFLLMIALPIFTVPAQAQGAPLVAFTNSSGQLIVAGADGVTRWIVTNPGETLDSTLGYRWSPDGTRLFYAVDLGNVVSLRVGDAATMTVTELGQANGVVTGGEWAPDGTLLFGTDIALNGARTVAGQVASPYSETSTSLAPDGSAVLYLQGGLYVLQTAAGTAQTLGPSSNNGLHAMWSDIAPIVAFGGQTDSGQANLIAINAANNNAFVLVGSTLPMEPISWVPDSTGLIYRDAGGTIRYADVGCLQSSCSQNMLEAGTAILPPSAQDVHVTTNAVVYRDGEQVLGVPLGCVQNNDCSARTVVMGTQAVQRTGLFSDGQRILYTAYTSDATNPADREIRAIDASCITTNYCQPVSLLNGAIAGRVSGDGLAMVADIVGSGMHIVNLSNLSTLYLTDNTGYALQSARWNS</sequence>
<feature type="signal peptide" evidence="1">
    <location>
        <begin position="1"/>
        <end position="25"/>
    </location>
</feature>
<evidence type="ECO:0000313" key="3">
    <source>
        <dbReference type="Proteomes" id="UP000594468"/>
    </source>
</evidence>
<organism evidence="2 3">
    <name type="scientific">Phototrophicus methaneseepsis</name>
    <dbReference type="NCBI Taxonomy" id="2710758"/>
    <lineage>
        <taxon>Bacteria</taxon>
        <taxon>Bacillati</taxon>
        <taxon>Chloroflexota</taxon>
        <taxon>Candidatus Thermofontia</taxon>
        <taxon>Phototrophicales</taxon>
        <taxon>Phototrophicaceae</taxon>
        <taxon>Phototrophicus</taxon>
    </lineage>
</organism>
<proteinExistence type="predicted"/>
<evidence type="ECO:0000256" key="1">
    <source>
        <dbReference type="SAM" id="SignalP"/>
    </source>
</evidence>
<keyword evidence="1" id="KW-0732">Signal</keyword>
<dbReference type="InterPro" id="IPR011042">
    <property type="entry name" value="6-blade_b-propeller_TolB-like"/>
</dbReference>
<dbReference type="AlphaFoldDB" id="A0A7S8IF95"/>
<dbReference type="Proteomes" id="UP000594468">
    <property type="component" value="Chromosome"/>
</dbReference>
<keyword evidence="3" id="KW-1185">Reference proteome</keyword>